<organism evidence="4 5">
    <name type="scientific">Eutrema salsugineum</name>
    <name type="common">Saltwater cress</name>
    <name type="synonym">Sisymbrium salsugineum</name>
    <dbReference type="NCBI Taxonomy" id="72664"/>
    <lineage>
        <taxon>Eukaryota</taxon>
        <taxon>Viridiplantae</taxon>
        <taxon>Streptophyta</taxon>
        <taxon>Embryophyta</taxon>
        <taxon>Tracheophyta</taxon>
        <taxon>Spermatophyta</taxon>
        <taxon>Magnoliopsida</taxon>
        <taxon>eudicotyledons</taxon>
        <taxon>Gunneridae</taxon>
        <taxon>Pentapetalae</taxon>
        <taxon>rosids</taxon>
        <taxon>malvids</taxon>
        <taxon>Brassicales</taxon>
        <taxon>Brassicaceae</taxon>
        <taxon>Eutremeae</taxon>
        <taxon>Eutrema</taxon>
    </lineage>
</organism>
<name>V4KE41_EUTSA</name>
<reference evidence="4 5" key="1">
    <citation type="journal article" date="2013" name="Front. Plant Sci.">
        <title>The Reference Genome of the Halophytic Plant Eutrema salsugineum.</title>
        <authorList>
            <person name="Yang R."/>
            <person name="Jarvis D.E."/>
            <person name="Chen H."/>
            <person name="Beilstein M.A."/>
            <person name="Grimwood J."/>
            <person name="Jenkins J."/>
            <person name="Shu S."/>
            <person name="Prochnik S."/>
            <person name="Xin M."/>
            <person name="Ma C."/>
            <person name="Schmutz J."/>
            <person name="Wing R.A."/>
            <person name="Mitchell-Olds T."/>
            <person name="Schumaker K.S."/>
            <person name="Wang X."/>
        </authorList>
    </citation>
    <scope>NUCLEOTIDE SEQUENCE [LARGE SCALE GENOMIC DNA]</scope>
</reference>
<dbReference type="CDD" id="cd00121">
    <property type="entry name" value="MATH"/>
    <property type="match status" value="1"/>
</dbReference>
<dbReference type="KEGG" id="eus:EUTSA_v10024153mg"/>
<dbReference type="Proteomes" id="UP000030689">
    <property type="component" value="Unassembled WGS sequence"/>
</dbReference>
<evidence type="ECO:0000259" key="3">
    <source>
        <dbReference type="PROSITE" id="PS50144"/>
    </source>
</evidence>
<dbReference type="OrthoDB" id="1080783at2759"/>
<dbReference type="Pfam" id="PF05278">
    <property type="entry name" value="PEARLI-4"/>
    <property type="match status" value="1"/>
</dbReference>
<dbReference type="InterPro" id="IPR008974">
    <property type="entry name" value="TRAF-like"/>
</dbReference>
<dbReference type="InterPro" id="IPR007942">
    <property type="entry name" value="PLipase-like"/>
</dbReference>
<evidence type="ECO:0000256" key="2">
    <source>
        <dbReference type="SAM" id="Coils"/>
    </source>
</evidence>
<dbReference type="PANTHER" id="PTHR46236:SF12">
    <property type="entry name" value="MATH DOMAIN-CONTAINING PROTEIN"/>
    <property type="match status" value="1"/>
</dbReference>
<dbReference type="eggNOG" id="KOG1987">
    <property type="taxonomic scope" value="Eukaryota"/>
</dbReference>
<dbReference type="Gene3D" id="2.60.210.10">
    <property type="entry name" value="Apoptosis, Tumor Necrosis Factor Receptor Associated Protein 2, Chain A"/>
    <property type="match status" value="1"/>
</dbReference>
<dbReference type="PANTHER" id="PTHR46236">
    <property type="entry name" value="TRAF-LIKE SUPERFAMILY PROTEIN"/>
    <property type="match status" value="1"/>
</dbReference>
<sequence length="325" mass="36704">MEDQKQMSFTFEIDNFSEKEGLILSPQFSSGGCKWIVQVYPKGDRVEDHLSLFLTVANPESLRLGWKRSASFSFVLLNQSGKEIDTTCEWPCSLFCAQVSGWGFAKAVPLKKLQEKGFLEKNKLIVKVQVKVAEVVDEAQVTGKEMLDVRGFQVLYSQAVPVSWIFEEHPDIAVNFKPKSQLMKATYMNILLGLIDTLNKPPHSLSETELSNGQNELIDLTEVGFKLDWLKTKLDDVSLERKKTNADGSRVKELEEQVKNLNLELDTEKAKSATSAAKVMSLEQTVSDLRAELSKEKAKFKDVFEGVLHSWEVLNYSDLSIQKTE</sequence>
<dbReference type="PROSITE" id="PS51257">
    <property type="entry name" value="PROKAR_LIPOPROTEIN"/>
    <property type="match status" value="1"/>
</dbReference>
<dbReference type="InterPro" id="IPR002083">
    <property type="entry name" value="MATH/TRAF_dom"/>
</dbReference>
<dbReference type="EMBL" id="KI517881">
    <property type="protein sequence ID" value="ESQ29434.1"/>
    <property type="molecule type" value="Genomic_DNA"/>
</dbReference>
<gene>
    <name evidence="4" type="ORF">EUTSA_v10024153mg</name>
</gene>
<dbReference type="InterPro" id="IPR050804">
    <property type="entry name" value="MCC"/>
</dbReference>
<proteinExistence type="predicted"/>
<dbReference type="Gramene" id="ESQ29434">
    <property type="protein sequence ID" value="ESQ29434"/>
    <property type="gene ID" value="EUTSA_v10024153mg"/>
</dbReference>
<keyword evidence="1 2" id="KW-0175">Coiled coil</keyword>
<feature type="coiled-coil region" evidence="2">
    <location>
        <begin position="251"/>
        <end position="299"/>
    </location>
</feature>
<evidence type="ECO:0000256" key="1">
    <source>
        <dbReference type="ARBA" id="ARBA00023054"/>
    </source>
</evidence>
<dbReference type="Pfam" id="PF22486">
    <property type="entry name" value="MATH_2"/>
    <property type="match status" value="1"/>
</dbReference>
<feature type="domain" description="MATH" evidence="3">
    <location>
        <begin position="6"/>
        <end position="130"/>
    </location>
</feature>
<protein>
    <recommendedName>
        <fullName evidence="3">MATH domain-containing protein</fullName>
    </recommendedName>
</protein>
<evidence type="ECO:0000313" key="4">
    <source>
        <dbReference type="EMBL" id="ESQ29434.1"/>
    </source>
</evidence>
<keyword evidence="5" id="KW-1185">Reference proteome</keyword>
<accession>V4KE41</accession>
<dbReference type="SUPFAM" id="SSF49599">
    <property type="entry name" value="TRAF domain-like"/>
    <property type="match status" value="1"/>
</dbReference>
<dbReference type="SMART" id="SM00061">
    <property type="entry name" value="MATH"/>
    <property type="match status" value="1"/>
</dbReference>
<dbReference type="AlphaFoldDB" id="V4KE41"/>
<dbReference type="OMA" id="CKLFRPQ"/>
<dbReference type="PROSITE" id="PS50144">
    <property type="entry name" value="MATH"/>
    <property type="match status" value="1"/>
</dbReference>
<evidence type="ECO:0000313" key="5">
    <source>
        <dbReference type="Proteomes" id="UP000030689"/>
    </source>
</evidence>